<comment type="similarity">
    <text evidence="7">Belongs to the binding-protein-dependent transport system permease family.</text>
</comment>
<evidence type="ECO:0000313" key="9">
    <source>
        <dbReference type="EMBL" id="MBM7635025.1"/>
    </source>
</evidence>
<evidence type="ECO:0000256" key="4">
    <source>
        <dbReference type="ARBA" id="ARBA00022692"/>
    </source>
</evidence>
<evidence type="ECO:0000256" key="5">
    <source>
        <dbReference type="ARBA" id="ARBA00022989"/>
    </source>
</evidence>
<evidence type="ECO:0000256" key="7">
    <source>
        <dbReference type="RuleBase" id="RU363032"/>
    </source>
</evidence>
<dbReference type="Pfam" id="PF00528">
    <property type="entry name" value="BPD_transp_1"/>
    <property type="match status" value="1"/>
</dbReference>
<dbReference type="Proteomes" id="UP000741863">
    <property type="component" value="Unassembled WGS sequence"/>
</dbReference>
<evidence type="ECO:0000256" key="1">
    <source>
        <dbReference type="ARBA" id="ARBA00004141"/>
    </source>
</evidence>
<evidence type="ECO:0000313" key="10">
    <source>
        <dbReference type="Proteomes" id="UP000741863"/>
    </source>
</evidence>
<feature type="transmembrane region" description="Helical" evidence="7">
    <location>
        <begin position="184"/>
        <end position="202"/>
    </location>
</feature>
<dbReference type="PANTHER" id="PTHR30043:SF8">
    <property type="entry name" value="ABC TRANSPORTER, PERMEASE PROTEIN CC0363, PUTATIVE-RELATED"/>
    <property type="match status" value="1"/>
</dbReference>
<dbReference type="InterPro" id="IPR035906">
    <property type="entry name" value="MetI-like_sf"/>
</dbReference>
<evidence type="ECO:0000259" key="8">
    <source>
        <dbReference type="PROSITE" id="PS50928"/>
    </source>
</evidence>
<dbReference type="SUPFAM" id="SSF161098">
    <property type="entry name" value="MetI-like"/>
    <property type="match status" value="1"/>
</dbReference>
<comment type="caution">
    <text evidence="9">The sequence shown here is derived from an EMBL/GenBank/DDBJ whole genome shotgun (WGS) entry which is preliminary data.</text>
</comment>
<feature type="transmembrane region" description="Helical" evidence="7">
    <location>
        <begin position="239"/>
        <end position="257"/>
    </location>
</feature>
<dbReference type="RefSeq" id="WP_204699763.1">
    <property type="nucleotide sequence ID" value="NZ_JAFBEC010000021.1"/>
</dbReference>
<protein>
    <submittedName>
        <fullName evidence="9">Phosphonate transport system permease protein</fullName>
    </submittedName>
</protein>
<feature type="transmembrane region" description="Helical" evidence="7">
    <location>
        <begin position="126"/>
        <end position="149"/>
    </location>
</feature>
<comment type="subcellular location">
    <subcellularLocation>
        <location evidence="2">Cell envelope</location>
    </subcellularLocation>
    <subcellularLocation>
        <location evidence="7">Cell membrane</location>
        <topology evidence="7">Multi-pass membrane protein</topology>
    </subcellularLocation>
    <subcellularLocation>
        <location evidence="1">Membrane</location>
        <topology evidence="1">Multi-pass membrane protein</topology>
    </subcellularLocation>
</comment>
<keyword evidence="6 7" id="KW-0472">Membrane</keyword>
<dbReference type="CDD" id="cd06261">
    <property type="entry name" value="TM_PBP2"/>
    <property type="match status" value="1"/>
</dbReference>
<dbReference type="InterPro" id="IPR000515">
    <property type="entry name" value="MetI-like"/>
</dbReference>
<name>A0ABS2PHW2_9BACL</name>
<dbReference type="EMBL" id="JAFBEC010000021">
    <property type="protein sequence ID" value="MBM7635025.1"/>
    <property type="molecule type" value="Genomic_DNA"/>
</dbReference>
<dbReference type="Gene3D" id="1.10.3720.10">
    <property type="entry name" value="MetI-like"/>
    <property type="match status" value="1"/>
</dbReference>
<keyword evidence="5 7" id="KW-1133">Transmembrane helix</keyword>
<gene>
    <name evidence="9" type="ORF">JOD17_004168</name>
</gene>
<evidence type="ECO:0000256" key="3">
    <source>
        <dbReference type="ARBA" id="ARBA00022448"/>
    </source>
</evidence>
<evidence type="ECO:0000256" key="2">
    <source>
        <dbReference type="ARBA" id="ARBA00004196"/>
    </source>
</evidence>
<dbReference type="PROSITE" id="PS50928">
    <property type="entry name" value="ABC_TM1"/>
    <property type="match status" value="1"/>
</dbReference>
<dbReference type="PANTHER" id="PTHR30043">
    <property type="entry name" value="PHOSPHONATES TRANSPORT SYSTEM PERMEASE PROTEIN"/>
    <property type="match status" value="1"/>
</dbReference>
<dbReference type="InterPro" id="IPR005769">
    <property type="entry name" value="PhnE/PtxC"/>
</dbReference>
<feature type="transmembrane region" description="Helical" evidence="7">
    <location>
        <begin position="15"/>
        <end position="34"/>
    </location>
</feature>
<keyword evidence="3 7" id="KW-0813">Transport</keyword>
<sequence length="265" mass="28896">MREIEITKPKKPPMYWVKLGGIVAFIIIAYSVAFTNLDLESAFRWEQASTMLQRLILGPFTDAAAIERIPELFMMMMETVAIAYAGVLAGSILAIPFAFFASRNIAKRGSIGGKGVLNGIRSFPELLFAIIFVSAVGIGPLAGVLAITINSVGMLGKLYSEVIESIDQKPLEALRASGAGKIQVIWYGVLPQVLPEFMSYALYRYEIDLRSATVLGMVGAGGLGAPLIIASRSREWEQVGMMLLIIIVVVTLVDILSRNIRKRIV</sequence>
<evidence type="ECO:0000256" key="6">
    <source>
        <dbReference type="ARBA" id="ARBA00023136"/>
    </source>
</evidence>
<feature type="transmembrane region" description="Helical" evidence="7">
    <location>
        <begin position="214"/>
        <end position="233"/>
    </location>
</feature>
<proteinExistence type="inferred from homology"/>
<organism evidence="9 10">
    <name type="scientific">Geomicrobium sediminis</name>
    <dbReference type="NCBI Taxonomy" id="1347788"/>
    <lineage>
        <taxon>Bacteria</taxon>
        <taxon>Bacillati</taxon>
        <taxon>Bacillota</taxon>
        <taxon>Bacilli</taxon>
        <taxon>Bacillales</taxon>
        <taxon>Geomicrobium</taxon>
    </lineage>
</organism>
<reference evidence="9 10" key="1">
    <citation type="submission" date="2021-01" db="EMBL/GenBank/DDBJ databases">
        <title>Genomic Encyclopedia of Type Strains, Phase IV (KMG-IV): sequencing the most valuable type-strain genomes for metagenomic binning, comparative biology and taxonomic classification.</title>
        <authorList>
            <person name="Goeker M."/>
        </authorList>
    </citation>
    <scope>NUCLEOTIDE SEQUENCE [LARGE SCALE GENOMIC DNA]</scope>
    <source>
        <strain evidence="9 10">DSM 25540</strain>
    </source>
</reference>
<feature type="domain" description="ABC transmembrane type-1" evidence="8">
    <location>
        <begin position="76"/>
        <end position="257"/>
    </location>
</feature>
<feature type="transmembrane region" description="Helical" evidence="7">
    <location>
        <begin position="81"/>
        <end position="105"/>
    </location>
</feature>
<keyword evidence="4 7" id="KW-0812">Transmembrane</keyword>
<keyword evidence="10" id="KW-1185">Reference proteome</keyword>
<accession>A0ABS2PHW2</accession>
<dbReference type="NCBIfam" id="TIGR01097">
    <property type="entry name" value="PhnE"/>
    <property type="match status" value="1"/>
</dbReference>